<evidence type="ECO:0000256" key="3">
    <source>
        <dbReference type="ARBA" id="ARBA00022862"/>
    </source>
</evidence>
<dbReference type="InterPro" id="IPR050924">
    <property type="entry name" value="Peroxiredoxin_BCP/PrxQ"/>
</dbReference>
<dbReference type="GO" id="GO:0008379">
    <property type="term" value="F:thioredoxin peroxidase activity"/>
    <property type="evidence" value="ECO:0007669"/>
    <property type="project" value="TreeGrafter"/>
</dbReference>
<name>A0A7S1FR32_9STRA</name>
<organism evidence="12">
    <name type="scientific">Corethron hystrix</name>
    <dbReference type="NCBI Taxonomy" id="216773"/>
    <lineage>
        <taxon>Eukaryota</taxon>
        <taxon>Sar</taxon>
        <taxon>Stramenopiles</taxon>
        <taxon>Ochrophyta</taxon>
        <taxon>Bacillariophyta</taxon>
        <taxon>Coscinodiscophyceae</taxon>
        <taxon>Corethrophycidae</taxon>
        <taxon>Corethrales</taxon>
        <taxon>Corethraceae</taxon>
        <taxon>Corethron</taxon>
    </lineage>
</organism>
<dbReference type="InterPro" id="IPR013766">
    <property type="entry name" value="Thioredoxin_domain"/>
</dbReference>
<keyword evidence="6" id="KW-0676">Redox-active center</keyword>
<keyword evidence="4" id="KW-0560">Oxidoreductase</keyword>
<keyword evidence="2" id="KW-0575">Peroxidase</keyword>
<evidence type="ECO:0000256" key="10">
    <source>
        <dbReference type="SAM" id="MobiDB-lite"/>
    </source>
</evidence>
<dbReference type="GO" id="GO:0034599">
    <property type="term" value="P:cellular response to oxidative stress"/>
    <property type="evidence" value="ECO:0007669"/>
    <property type="project" value="TreeGrafter"/>
</dbReference>
<dbReference type="PANTHER" id="PTHR42801:SF4">
    <property type="entry name" value="AHPC_TSA FAMILY PROTEIN"/>
    <property type="match status" value="1"/>
</dbReference>
<dbReference type="EMBL" id="HBFR01013370">
    <property type="protein sequence ID" value="CAD8882516.1"/>
    <property type="molecule type" value="Transcribed_RNA"/>
</dbReference>
<dbReference type="PANTHER" id="PTHR42801">
    <property type="entry name" value="THIOREDOXIN-DEPENDENT PEROXIDE REDUCTASE"/>
    <property type="match status" value="1"/>
</dbReference>
<dbReference type="InterPro" id="IPR006311">
    <property type="entry name" value="TAT_signal"/>
</dbReference>
<dbReference type="Pfam" id="PF00578">
    <property type="entry name" value="AhpC-TSA"/>
    <property type="match status" value="1"/>
</dbReference>
<dbReference type="GO" id="GO:0005737">
    <property type="term" value="C:cytoplasm"/>
    <property type="evidence" value="ECO:0007669"/>
    <property type="project" value="TreeGrafter"/>
</dbReference>
<keyword evidence="5" id="KW-1015">Disulfide bond</keyword>
<evidence type="ECO:0000256" key="8">
    <source>
        <dbReference type="ARBA" id="ARBA00038489"/>
    </source>
</evidence>
<feature type="region of interest" description="Disordered" evidence="10">
    <location>
        <begin position="34"/>
        <end position="54"/>
    </location>
</feature>
<proteinExistence type="inferred from homology"/>
<dbReference type="AlphaFoldDB" id="A0A7S1FR32"/>
<dbReference type="Gene3D" id="3.40.30.10">
    <property type="entry name" value="Glutaredoxin"/>
    <property type="match status" value="1"/>
</dbReference>
<dbReference type="InterPro" id="IPR036249">
    <property type="entry name" value="Thioredoxin-like_sf"/>
</dbReference>
<evidence type="ECO:0000256" key="9">
    <source>
        <dbReference type="ARBA" id="ARBA00049091"/>
    </source>
</evidence>
<evidence type="ECO:0000256" key="5">
    <source>
        <dbReference type="ARBA" id="ARBA00023157"/>
    </source>
</evidence>
<evidence type="ECO:0000256" key="1">
    <source>
        <dbReference type="ARBA" id="ARBA00013017"/>
    </source>
</evidence>
<keyword evidence="3" id="KW-0049">Antioxidant</keyword>
<dbReference type="PROSITE" id="PS51352">
    <property type="entry name" value="THIOREDOXIN_2"/>
    <property type="match status" value="1"/>
</dbReference>
<protein>
    <recommendedName>
        <fullName evidence="1">thioredoxin-dependent peroxiredoxin</fullName>
        <ecNumber evidence="1">1.11.1.24</ecNumber>
    </recommendedName>
    <alternativeName>
        <fullName evidence="7">Thioredoxin peroxidase</fullName>
    </alternativeName>
</protein>
<comment type="similarity">
    <text evidence="8">Belongs to the peroxiredoxin family. BCP/PrxQ subfamily.</text>
</comment>
<comment type="catalytic activity">
    <reaction evidence="9">
        <text>a hydroperoxide + [thioredoxin]-dithiol = an alcohol + [thioredoxin]-disulfide + H2O</text>
        <dbReference type="Rhea" id="RHEA:62620"/>
        <dbReference type="Rhea" id="RHEA-COMP:10698"/>
        <dbReference type="Rhea" id="RHEA-COMP:10700"/>
        <dbReference type="ChEBI" id="CHEBI:15377"/>
        <dbReference type="ChEBI" id="CHEBI:29950"/>
        <dbReference type="ChEBI" id="CHEBI:30879"/>
        <dbReference type="ChEBI" id="CHEBI:35924"/>
        <dbReference type="ChEBI" id="CHEBI:50058"/>
        <dbReference type="EC" id="1.11.1.24"/>
    </reaction>
</comment>
<evidence type="ECO:0000256" key="6">
    <source>
        <dbReference type="ARBA" id="ARBA00023284"/>
    </source>
</evidence>
<evidence type="ECO:0000256" key="2">
    <source>
        <dbReference type="ARBA" id="ARBA00022559"/>
    </source>
</evidence>
<dbReference type="SUPFAM" id="SSF52833">
    <property type="entry name" value="Thioredoxin-like"/>
    <property type="match status" value="1"/>
</dbReference>
<evidence type="ECO:0000256" key="4">
    <source>
        <dbReference type="ARBA" id="ARBA00023002"/>
    </source>
</evidence>
<gene>
    <name evidence="12" type="ORF">CHYS00102_LOCUS9706</name>
</gene>
<dbReference type="InterPro" id="IPR000866">
    <property type="entry name" value="AhpC/TSA"/>
</dbReference>
<feature type="domain" description="Thioredoxin" evidence="11">
    <location>
        <begin position="89"/>
        <end position="244"/>
    </location>
</feature>
<dbReference type="PROSITE" id="PS51318">
    <property type="entry name" value="TAT"/>
    <property type="match status" value="1"/>
</dbReference>
<evidence type="ECO:0000256" key="7">
    <source>
        <dbReference type="ARBA" id="ARBA00032824"/>
    </source>
</evidence>
<dbReference type="CDD" id="cd03017">
    <property type="entry name" value="PRX_BCP"/>
    <property type="match status" value="1"/>
</dbReference>
<evidence type="ECO:0000259" key="11">
    <source>
        <dbReference type="PROSITE" id="PS51352"/>
    </source>
</evidence>
<sequence length="244" mass="25897">MYAKIVASAFLYLSVPPPTVHAFAPLSPPLPASSSSTSLPATSSSSSSLAATPPSRRTFLSTGAVAFGALAGADLLCPPSAFAASEVANMLGATAPDFDLPSSTGKGNTTLRDLTSKQKWTVLYFYPGAFTSGCTLEARGFQRDQDAYRSLNAQVVGVSVDPVEKNAQFCAAENLDFFMLSDFGGKVSKRYNSALTVPGFGTFSNRKTYIIGPDGTVRWVFEDVESRVARHSGEVIEKLRELQA</sequence>
<accession>A0A7S1FR32</accession>
<evidence type="ECO:0000313" key="12">
    <source>
        <dbReference type="EMBL" id="CAD8882516.1"/>
    </source>
</evidence>
<dbReference type="GO" id="GO:0045454">
    <property type="term" value="P:cell redox homeostasis"/>
    <property type="evidence" value="ECO:0007669"/>
    <property type="project" value="TreeGrafter"/>
</dbReference>
<reference evidence="12" key="1">
    <citation type="submission" date="2021-01" db="EMBL/GenBank/DDBJ databases">
        <authorList>
            <person name="Corre E."/>
            <person name="Pelletier E."/>
            <person name="Niang G."/>
            <person name="Scheremetjew M."/>
            <person name="Finn R."/>
            <person name="Kale V."/>
            <person name="Holt S."/>
            <person name="Cochrane G."/>
            <person name="Meng A."/>
            <person name="Brown T."/>
            <person name="Cohen L."/>
        </authorList>
    </citation>
    <scope>NUCLEOTIDE SEQUENCE</scope>
    <source>
        <strain evidence="12">308</strain>
    </source>
</reference>
<dbReference type="EC" id="1.11.1.24" evidence="1"/>